<keyword evidence="4" id="KW-1133">Transmembrane helix</keyword>
<dbReference type="InterPro" id="IPR023365">
    <property type="entry name" value="Sortase_dom-sf"/>
</dbReference>
<sequence>MVFLLFLLFKVILIIILLSYIMKTMKEKKVKVIKKHKKDKSSLKKNILLYILLGVFSVTLLFSVYKIYTITSAYNQGTNTYQSIKNEAKKSEREIDFDKLKSINPDVIGWLYSKDTMIDYPVVQGSDNDYYLSHLFDNTQNSSGSVFMDYTKNKNFKSKNTILYAHNMKNGSMFASLMGYKDPEYYNSHKTLELYTPNQNYEIEVVYGFVIDAYKWDDNKFVLDENVEDLLLHAKSNTTFNSGKTIRDSDKIITLSTCSYEMEEGRYVLIGKLIKK</sequence>
<keyword evidence="1 5" id="KW-0378">Hydrolase</keyword>
<dbReference type="Gene3D" id="2.40.260.10">
    <property type="entry name" value="Sortase"/>
    <property type="match status" value="1"/>
</dbReference>
<dbReference type="Proteomes" id="UP000261212">
    <property type="component" value="Unassembled WGS sequence"/>
</dbReference>
<evidence type="ECO:0000313" key="5">
    <source>
        <dbReference type="EMBL" id="RGD73008.1"/>
    </source>
</evidence>
<feature type="active site" description="Proton donor/acceptor" evidence="2">
    <location>
        <position position="166"/>
    </location>
</feature>
<comment type="caution">
    <text evidence="5">The sequence shown here is derived from an EMBL/GenBank/DDBJ whole genome shotgun (WGS) entry which is preliminary data.</text>
</comment>
<feature type="coiled-coil region" evidence="3">
    <location>
        <begin position="74"/>
        <end position="101"/>
    </location>
</feature>
<dbReference type="GO" id="GO:0016787">
    <property type="term" value="F:hydrolase activity"/>
    <property type="evidence" value="ECO:0007669"/>
    <property type="project" value="UniProtKB-KW"/>
</dbReference>
<feature type="active site" description="Acyl-thioester intermediate" evidence="2">
    <location>
        <position position="258"/>
    </location>
</feature>
<dbReference type="InterPro" id="IPR009835">
    <property type="entry name" value="SrtB"/>
</dbReference>
<evidence type="ECO:0000256" key="1">
    <source>
        <dbReference type="ARBA" id="ARBA00022801"/>
    </source>
</evidence>
<reference evidence="5 6" key="1">
    <citation type="submission" date="2018-08" db="EMBL/GenBank/DDBJ databases">
        <title>A genome reference for cultivated species of the human gut microbiota.</title>
        <authorList>
            <person name="Zou Y."/>
            <person name="Xue W."/>
            <person name="Luo G."/>
        </authorList>
    </citation>
    <scope>NUCLEOTIDE SEQUENCE [LARGE SCALE GENOMIC DNA]</scope>
    <source>
        <strain evidence="5 6">AM25-6</strain>
    </source>
</reference>
<dbReference type="EC" id="3.4.22.71" evidence="5"/>
<dbReference type="EMBL" id="QUSM01000008">
    <property type="protein sequence ID" value="RGD73008.1"/>
    <property type="molecule type" value="Genomic_DNA"/>
</dbReference>
<evidence type="ECO:0000256" key="2">
    <source>
        <dbReference type="PIRSR" id="PIRSR605754-1"/>
    </source>
</evidence>
<dbReference type="SUPFAM" id="SSF63817">
    <property type="entry name" value="Sortase"/>
    <property type="match status" value="1"/>
</dbReference>
<keyword evidence="3" id="KW-0175">Coiled coil</keyword>
<feature type="transmembrane region" description="Helical" evidence="4">
    <location>
        <begin position="47"/>
        <end position="68"/>
    </location>
</feature>
<feature type="transmembrane region" description="Helical" evidence="4">
    <location>
        <begin position="6"/>
        <end position="26"/>
    </location>
</feature>
<dbReference type="Pfam" id="PF04203">
    <property type="entry name" value="Sortase"/>
    <property type="match status" value="1"/>
</dbReference>
<protein>
    <submittedName>
        <fullName evidence="5">SrtB family sortase</fullName>
        <ecNumber evidence="5">3.4.22.71</ecNumber>
    </submittedName>
</protein>
<organism evidence="5 6">
    <name type="scientific">Anaerofustis stercorihominis</name>
    <dbReference type="NCBI Taxonomy" id="214853"/>
    <lineage>
        <taxon>Bacteria</taxon>
        <taxon>Bacillati</taxon>
        <taxon>Bacillota</taxon>
        <taxon>Clostridia</taxon>
        <taxon>Eubacteriales</taxon>
        <taxon>Eubacteriaceae</taxon>
        <taxon>Anaerofustis</taxon>
    </lineage>
</organism>
<evidence type="ECO:0000256" key="4">
    <source>
        <dbReference type="SAM" id="Phobius"/>
    </source>
</evidence>
<dbReference type="CDD" id="cd05826">
    <property type="entry name" value="Sortase_B"/>
    <property type="match status" value="1"/>
</dbReference>
<dbReference type="AlphaFoldDB" id="A0A3E3DWC7"/>
<proteinExistence type="predicted"/>
<name>A0A3E3DWC7_9FIRM</name>
<accession>A0A3E3DWC7</accession>
<dbReference type="InterPro" id="IPR005754">
    <property type="entry name" value="Sortase"/>
</dbReference>
<evidence type="ECO:0000256" key="3">
    <source>
        <dbReference type="SAM" id="Coils"/>
    </source>
</evidence>
<evidence type="ECO:0000313" key="6">
    <source>
        <dbReference type="Proteomes" id="UP000261212"/>
    </source>
</evidence>
<gene>
    <name evidence="5" type="primary">srtB</name>
    <name evidence="5" type="ORF">DW687_11110</name>
</gene>
<keyword evidence="4" id="KW-0472">Membrane</keyword>
<keyword evidence="4" id="KW-0812">Transmembrane</keyword>
<dbReference type="NCBIfam" id="TIGR03064">
    <property type="entry name" value="sortase_srtB"/>
    <property type="match status" value="1"/>
</dbReference>